<dbReference type="Proteomes" id="UP000004367">
    <property type="component" value="Unassembled WGS sequence"/>
</dbReference>
<accession>H5UNM7</accession>
<proteinExistence type="predicted"/>
<dbReference type="PANTHER" id="PTHR42800">
    <property type="entry name" value="EXOINULINASE INUD (AFU_ORTHOLOGUE AFUA_5G00480)"/>
    <property type="match status" value="1"/>
</dbReference>
<protein>
    <recommendedName>
        <fullName evidence="1">Glycosyl hydrolase family 32 C-terminal domain-containing protein</fullName>
    </recommendedName>
</protein>
<name>H5UNM7_9MICO</name>
<comment type="caution">
    <text evidence="2">The sequence shown here is derived from an EMBL/GenBank/DDBJ whole genome shotgun (WGS) entry which is preliminary data.</text>
</comment>
<dbReference type="EMBL" id="BAFE01000009">
    <property type="protein sequence ID" value="GAB47335.1"/>
    <property type="molecule type" value="Genomic_DNA"/>
</dbReference>
<dbReference type="GO" id="GO:0005737">
    <property type="term" value="C:cytoplasm"/>
    <property type="evidence" value="ECO:0007669"/>
    <property type="project" value="TreeGrafter"/>
</dbReference>
<dbReference type="PANTHER" id="PTHR42800:SF1">
    <property type="entry name" value="EXOINULINASE INUD (AFU_ORTHOLOGUE AFUA_5G00480)"/>
    <property type="match status" value="1"/>
</dbReference>
<evidence type="ECO:0000259" key="1">
    <source>
        <dbReference type="Pfam" id="PF08244"/>
    </source>
</evidence>
<dbReference type="InterPro" id="IPR013189">
    <property type="entry name" value="Glyco_hydro_32_C"/>
</dbReference>
<keyword evidence="3" id="KW-1185">Reference proteome</keyword>
<evidence type="ECO:0000313" key="3">
    <source>
        <dbReference type="Proteomes" id="UP000004367"/>
    </source>
</evidence>
<dbReference type="GO" id="GO:0004575">
    <property type="term" value="F:sucrose alpha-glucosidase activity"/>
    <property type="evidence" value="ECO:0007669"/>
    <property type="project" value="TreeGrafter"/>
</dbReference>
<dbReference type="SUPFAM" id="SSF49899">
    <property type="entry name" value="Concanavalin A-like lectins/glucanases"/>
    <property type="match status" value="1"/>
</dbReference>
<feature type="domain" description="Glycosyl hydrolase family 32 C-terminal" evidence="1">
    <location>
        <begin position="2"/>
        <end position="113"/>
    </location>
</feature>
<dbReference type="eggNOG" id="COG1621">
    <property type="taxonomic scope" value="Bacteria"/>
</dbReference>
<dbReference type="OrthoDB" id="9776657at2"/>
<dbReference type="STRING" id="1089455.MOPEL_009_00250"/>
<dbReference type="AlphaFoldDB" id="H5UNM7"/>
<dbReference type="Gene3D" id="2.60.120.560">
    <property type="entry name" value="Exo-inulinase, domain 1"/>
    <property type="match status" value="1"/>
</dbReference>
<sequence length="126" mass="13307">MDLARSTAEQIGLEVLGTASGRCTYVAYDDLAQRAVLDRRTTNSTPGDGGVRLAPLEGDILRLRVFVDRGTVGVFLGDGAATVSSLSLPDDGTRTPALTAVAGTAHVTALRVHRLRSIWEDDREGG</sequence>
<organism evidence="2 3">
    <name type="scientific">Mobilicoccus pelagius NBRC 104925</name>
    <dbReference type="NCBI Taxonomy" id="1089455"/>
    <lineage>
        <taxon>Bacteria</taxon>
        <taxon>Bacillati</taxon>
        <taxon>Actinomycetota</taxon>
        <taxon>Actinomycetes</taxon>
        <taxon>Micrococcales</taxon>
        <taxon>Dermatophilaceae</taxon>
        <taxon>Mobilicoccus</taxon>
    </lineage>
</organism>
<dbReference type="GO" id="GO:0005987">
    <property type="term" value="P:sucrose catabolic process"/>
    <property type="evidence" value="ECO:0007669"/>
    <property type="project" value="TreeGrafter"/>
</dbReference>
<reference evidence="2 3" key="1">
    <citation type="submission" date="2012-02" db="EMBL/GenBank/DDBJ databases">
        <title>Whole genome shotgun sequence of Mobilicoccus pelagius NBRC 104925.</title>
        <authorList>
            <person name="Yoshida Y."/>
            <person name="Hosoyama A."/>
            <person name="Tsuchikane K."/>
            <person name="Katsumata H."/>
            <person name="Yamazaki S."/>
            <person name="Fujita N."/>
        </authorList>
    </citation>
    <scope>NUCLEOTIDE SEQUENCE [LARGE SCALE GENOMIC DNA]</scope>
    <source>
        <strain evidence="2 3">NBRC 104925</strain>
    </source>
</reference>
<gene>
    <name evidence="2" type="ORF">MOPEL_009_00250</name>
</gene>
<dbReference type="Pfam" id="PF08244">
    <property type="entry name" value="Glyco_hydro_32C"/>
    <property type="match status" value="1"/>
</dbReference>
<evidence type="ECO:0000313" key="2">
    <source>
        <dbReference type="EMBL" id="GAB47335.1"/>
    </source>
</evidence>
<dbReference type="InterPro" id="IPR013320">
    <property type="entry name" value="ConA-like_dom_sf"/>
</dbReference>